<accession>A0A0M2NSV7</accession>
<dbReference type="InterPro" id="IPR030395">
    <property type="entry name" value="GP_PDE_dom"/>
</dbReference>
<dbReference type="SUPFAM" id="SSF51695">
    <property type="entry name" value="PLC-like phosphodiesterases"/>
    <property type="match status" value="1"/>
</dbReference>
<dbReference type="GO" id="GO:0008081">
    <property type="term" value="F:phosphoric diester hydrolase activity"/>
    <property type="evidence" value="ECO:0007669"/>
    <property type="project" value="InterPro"/>
</dbReference>
<dbReference type="PANTHER" id="PTHR46211:SF7">
    <property type="entry name" value="GLYCEROPHOSPHODIESTER PHOSPHODIESTERASE"/>
    <property type="match status" value="1"/>
</dbReference>
<dbReference type="EMBL" id="LAKJ01000018">
    <property type="protein sequence ID" value="KKI63097.1"/>
    <property type="molecule type" value="Genomic_DNA"/>
</dbReference>
<dbReference type="RefSeq" id="WP_019467898.1">
    <property type="nucleotide sequence ID" value="NZ_BKAS01000031.1"/>
</dbReference>
<name>A0A0M2NSV7_STACC</name>
<dbReference type="PROSITE" id="PS51257">
    <property type="entry name" value="PROKAR_LIPOPROTEIN"/>
    <property type="match status" value="1"/>
</dbReference>
<evidence type="ECO:0000259" key="1">
    <source>
        <dbReference type="PROSITE" id="PS51704"/>
    </source>
</evidence>
<protein>
    <submittedName>
        <fullName evidence="2">Glycerophosphoryl diester phosphodiesterase</fullName>
    </submittedName>
</protein>
<dbReference type="PATRIC" id="fig|74704.6.peg.977"/>
<dbReference type="InterPro" id="IPR017946">
    <property type="entry name" value="PLC-like_Pdiesterase_TIM-brl"/>
</dbReference>
<sequence>MKRVIGVGILSSILLSGCAPDMLNKKYLNIAHRGASGSTPEHTFVAYDKAIDLDAHYIEVDLQMTKDNKLIAMHDSKVDRTTDDTGYVKDKDFAQIKKLDAGSWFDKKYKNEKVPELAEILKKYYKKSNFYIETKNPEMYPGMDEKLVEELNNKVLLGKNKLKKVKL</sequence>
<dbReference type="Proteomes" id="UP000034455">
    <property type="component" value="Unassembled WGS sequence"/>
</dbReference>
<proteinExistence type="predicted"/>
<evidence type="ECO:0000313" key="2">
    <source>
        <dbReference type="EMBL" id="KKI63097.1"/>
    </source>
</evidence>
<dbReference type="PROSITE" id="PS51704">
    <property type="entry name" value="GP_PDE"/>
    <property type="match status" value="1"/>
</dbReference>
<dbReference type="Gene3D" id="3.20.20.190">
    <property type="entry name" value="Phosphatidylinositol (PI) phosphodiesterase"/>
    <property type="match status" value="1"/>
</dbReference>
<dbReference type="GO" id="GO:0006629">
    <property type="term" value="P:lipid metabolic process"/>
    <property type="evidence" value="ECO:0007669"/>
    <property type="project" value="InterPro"/>
</dbReference>
<organism evidence="2 3">
    <name type="scientific">Staphylococcus cohnii subsp. cohnii</name>
    <dbReference type="NCBI Taxonomy" id="74704"/>
    <lineage>
        <taxon>Bacteria</taxon>
        <taxon>Bacillati</taxon>
        <taxon>Bacillota</taxon>
        <taxon>Bacilli</taxon>
        <taxon>Bacillales</taxon>
        <taxon>Staphylococcaceae</taxon>
        <taxon>Staphylococcus</taxon>
        <taxon>Staphylococcus cohnii species complex</taxon>
    </lineage>
</organism>
<gene>
    <name evidence="2" type="ORF">UF66_0953</name>
</gene>
<dbReference type="AlphaFoldDB" id="A0A0M2NSV7"/>
<dbReference type="Pfam" id="PF03009">
    <property type="entry name" value="GDPD"/>
    <property type="match status" value="1"/>
</dbReference>
<feature type="domain" description="GP-PDE" evidence="1">
    <location>
        <begin position="27"/>
        <end position="167"/>
    </location>
</feature>
<evidence type="ECO:0000313" key="3">
    <source>
        <dbReference type="Proteomes" id="UP000034455"/>
    </source>
</evidence>
<reference evidence="2 3" key="1">
    <citation type="submission" date="2015-03" db="EMBL/GenBank/DDBJ databases">
        <title>Genome Assembly of Staphylococcus cohnii subsp. cohnii strain G22B2.</title>
        <authorList>
            <person name="Nair G."/>
            <person name="Kaur G."/>
            <person name="Khatri I."/>
            <person name="Singh N.K."/>
            <person name="Sathyabama S."/>
            <person name="Maurya S.K."/>
            <person name="Subramanian S."/>
            <person name="Agrewala J.N."/>
            <person name="Mayilraj S."/>
        </authorList>
    </citation>
    <scope>NUCLEOTIDE SEQUENCE [LARGE SCALE GENOMIC DNA]</scope>
    <source>
        <strain evidence="2 3">G22B2</strain>
    </source>
</reference>
<dbReference type="PANTHER" id="PTHR46211">
    <property type="entry name" value="GLYCEROPHOSPHORYL DIESTER PHOSPHODIESTERASE"/>
    <property type="match status" value="1"/>
</dbReference>
<comment type="caution">
    <text evidence="2">The sequence shown here is derived from an EMBL/GenBank/DDBJ whole genome shotgun (WGS) entry which is preliminary data.</text>
</comment>
<dbReference type="GeneID" id="76832976"/>